<proteinExistence type="predicted"/>
<feature type="transmembrane region" description="Helical" evidence="4">
    <location>
        <begin position="299"/>
        <end position="318"/>
    </location>
</feature>
<evidence type="ECO:0000256" key="2">
    <source>
        <dbReference type="ARBA" id="ARBA00022989"/>
    </source>
</evidence>
<keyword evidence="6" id="KW-1185">Reference proteome</keyword>
<evidence type="ECO:0000256" key="3">
    <source>
        <dbReference type="ARBA" id="ARBA00023136"/>
    </source>
</evidence>
<keyword evidence="2 4" id="KW-1133">Transmembrane helix</keyword>
<dbReference type="InterPro" id="IPR036259">
    <property type="entry name" value="MFS_trans_sf"/>
</dbReference>
<keyword evidence="3 4" id="KW-0472">Membrane</keyword>
<comment type="caution">
    <text evidence="5">The sequence shown here is derived from an EMBL/GenBank/DDBJ whole genome shotgun (WGS) entry which is preliminary data.</text>
</comment>
<dbReference type="InterPro" id="IPR011701">
    <property type="entry name" value="MFS"/>
</dbReference>
<feature type="transmembrane region" description="Helical" evidence="4">
    <location>
        <begin position="370"/>
        <end position="388"/>
    </location>
</feature>
<gene>
    <name evidence="5" type="ORF">HJG44_06505</name>
</gene>
<dbReference type="Proteomes" id="UP000564885">
    <property type="component" value="Unassembled WGS sequence"/>
</dbReference>
<feature type="transmembrane region" description="Helical" evidence="4">
    <location>
        <begin position="208"/>
        <end position="228"/>
    </location>
</feature>
<accession>A0A849I330</accession>
<evidence type="ECO:0000256" key="4">
    <source>
        <dbReference type="SAM" id="Phobius"/>
    </source>
</evidence>
<evidence type="ECO:0000256" key="1">
    <source>
        <dbReference type="ARBA" id="ARBA00022692"/>
    </source>
</evidence>
<feature type="transmembrane region" description="Helical" evidence="4">
    <location>
        <begin position="166"/>
        <end position="187"/>
    </location>
</feature>
<reference evidence="5 6" key="1">
    <citation type="submission" date="2020-04" db="EMBL/GenBank/DDBJ databases">
        <title>Enterovirga sp. isolate from soil.</title>
        <authorList>
            <person name="Chea S."/>
            <person name="Kim D.-U."/>
        </authorList>
    </citation>
    <scope>NUCLEOTIDE SEQUENCE [LARGE SCALE GENOMIC DNA]</scope>
    <source>
        <strain evidence="5 6">DB1703</strain>
    </source>
</reference>
<feature type="transmembrane region" description="Helical" evidence="4">
    <location>
        <begin position="234"/>
        <end position="252"/>
    </location>
</feature>
<evidence type="ECO:0000313" key="5">
    <source>
        <dbReference type="EMBL" id="NNM72044.1"/>
    </source>
</evidence>
<evidence type="ECO:0000313" key="6">
    <source>
        <dbReference type="Proteomes" id="UP000564885"/>
    </source>
</evidence>
<keyword evidence="1 4" id="KW-0812">Transmembrane</keyword>
<feature type="transmembrane region" description="Helical" evidence="4">
    <location>
        <begin position="7"/>
        <end position="29"/>
    </location>
</feature>
<dbReference type="AlphaFoldDB" id="A0A849I330"/>
<dbReference type="InterPro" id="IPR050327">
    <property type="entry name" value="Proton-linked_MCT"/>
</dbReference>
<dbReference type="GO" id="GO:0022857">
    <property type="term" value="F:transmembrane transporter activity"/>
    <property type="evidence" value="ECO:0007669"/>
    <property type="project" value="InterPro"/>
</dbReference>
<sequence>MVTRGLVWRLGFSQLLCWGVSYYLVAIFGERIGNETGWSGAIVYGGFSAALVTMGMASPAVGRAIDRHGGRTVMTAGSVLMAASCLLLAAATNLVVFYAAWLLLGVAMRMSLYDAAFATLVRLAGPQARRPISQITLLGGLASTALWPVGARLADLFGWRGALVCYAAIALATVPLHLAIPAGRFTAGQATSHRASPRPLATTPREKALAAGLFALSITLGAILNSALSAHMIALLHGLGMGLSAAVWASSLRGIGQSLARLCEIATGSRLSPLALGVLATAIIPLGFVAGLFAGVSPAAGLAFAFLYGAGFGLVTITRGTQPLVLFDPASYGTISGRLLAPSFYLSALSPTAFAWIIDRFGPEIAMQTATALAIAVLLSSALLWWSFRDRRS</sequence>
<dbReference type="PANTHER" id="PTHR11360:SF308">
    <property type="entry name" value="BLL3089 PROTEIN"/>
    <property type="match status" value="1"/>
</dbReference>
<protein>
    <submittedName>
        <fullName evidence="5">MFS transporter</fullName>
    </submittedName>
</protein>
<dbReference type="Gene3D" id="1.20.1250.20">
    <property type="entry name" value="MFS general substrate transporter like domains"/>
    <property type="match status" value="1"/>
</dbReference>
<feature type="transmembrane region" description="Helical" evidence="4">
    <location>
        <begin position="339"/>
        <end position="358"/>
    </location>
</feature>
<dbReference type="RefSeq" id="WP_171217548.1">
    <property type="nucleotide sequence ID" value="NZ_JABEPP010000002.1"/>
</dbReference>
<dbReference type="SUPFAM" id="SSF103473">
    <property type="entry name" value="MFS general substrate transporter"/>
    <property type="match status" value="1"/>
</dbReference>
<dbReference type="PANTHER" id="PTHR11360">
    <property type="entry name" value="MONOCARBOXYLATE TRANSPORTER"/>
    <property type="match status" value="1"/>
</dbReference>
<dbReference type="EMBL" id="JABEPP010000002">
    <property type="protein sequence ID" value="NNM72044.1"/>
    <property type="molecule type" value="Genomic_DNA"/>
</dbReference>
<feature type="transmembrane region" description="Helical" evidence="4">
    <location>
        <begin position="41"/>
        <end position="61"/>
    </location>
</feature>
<name>A0A849I330_9HYPH</name>
<feature type="transmembrane region" description="Helical" evidence="4">
    <location>
        <begin position="273"/>
        <end position="293"/>
    </location>
</feature>
<organism evidence="5 6">
    <name type="scientific">Enterovirga aerilata</name>
    <dbReference type="NCBI Taxonomy" id="2730920"/>
    <lineage>
        <taxon>Bacteria</taxon>
        <taxon>Pseudomonadati</taxon>
        <taxon>Pseudomonadota</taxon>
        <taxon>Alphaproteobacteria</taxon>
        <taxon>Hyphomicrobiales</taxon>
        <taxon>Methylobacteriaceae</taxon>
        <taxon>Enterovirga</taxon>
    </lineage>
</organism>
<dbReference type="Pfam" id="PF07690">
    <property type="entry name" value="MFS_1"/>
    <property type="match status" value="1"/>
</dbReference>